<evidence type="ECO:0000259" key="3">
    <source>
        <dbReference type="PROSITE" id="PS51352"/>
    </source>
</evidence>
<proteinExistence type="predicted"/>
<dbReference type="AlphaFoldDB" id="A0A4R4E3X0"/>
<evidence type="ECO:0000313" key="4">
    <source>
        <dbReference type="EMBL" id="TCZ74129.1"/>
    </source>
</evidence>
<feature type="signal peptide" evidence="2">
    <location>
        <begin position="1"/>
        <end position="20"/>
    </location>
</feature>
<comment type="caution">
    <text evidence="4">The sequence shown here is derived from an EMBL/GenBank/DDBJ whole genome shotgun (WGS) entry which is preliminary data.</text>
</comment>
<dbReference type="RefSeq" id="WP_131850728.1">
    <property type="nucleotide sequence ID" value="NZ_SKFH01000003.1"/>
</dbReference>
<dbReference type="PROSITE" id="PS00194">
    <property type="entry name" value="THIOREDOXIN_1"/>
    <property type="match status" value="1"/>
</dbReference>
<keyword evidence="2" id="KW-0732">Signal</keyword>
<dbReference type="PROSITE" id="PS51352">
    <property type="entry name" value="THIOREDOXIN_2"/>
    <property type="match status" value="1"/>
</dbReference>
<accession>A0A4R4E3X0</accession>
<reference evidence="4 5" key="1">
    <citation type="submission" date="2019-03" db="EMBL/GenBank/DDBJ databases">
        <authorList>
            <person name="Kim M.K.M."/>
        </authorList>
    </citation>
    <scope>NUCLEOTIDE SEQUENCE [LARGE SCALE GENOMIC DNA]</scope>
    <source>
        <strain evidence="4 5">17J68-15</strain>
    </source>
</reference>
<evidence type="ECO:0000313" key="5">
    <source>
        <dbReference type="Proteomes" id="UP000295164"/>
    </source>
</evidence>
<keyword evidence="5" id="KW-1185">Reference proteome</keyword>
<sequence length="173" mass="19503">MKRFLSLVLPFLILAVAAAAQPDTATLPYKRFPELPPLQLLLGDSSTMLTKDKLPRKKPTLIFFFSTGCGHCQHTTEELVQYCDSLPNMNLVMATFASVSEMNAFRQRYHTDSLPNAFVGKDVHFLLPPFYGIANLPFLAYYNKKGEFVDIIDGGLHVPQIAARIRELEKRGR</sequence>
<gene>
    <name evidence="4" type="ORF">E0486_03370</name>
</gene>
<dbReference type="Gene3D" id="3.40.30.10">
    <property type="entry name" value="Glutaredoxin"/>
    <property type="match status" value="1"/>
</dbReference>
<feature type="chain" id="PRO_5020236098" description="Thioredoxin domain-containing protein" evidence="2">
    <location>
        <begin position="21"/>
        <end position="173"/>
    </location>
</feature>
<dbReference type="InterPro" id="IPR013766">
    <property type="entry name" value="Thioredoxin_domain"/>
</dbReference>
<organism evidence="4 5">
    <name type="scientific">Flaviaesturariibacter aridisoli</name>
    <dbReference type="NCBI Taxonomy" id="2545761"/>
    <lineage>
        <taxon>Bacteria</taxon>
        <taxon>Pseudomonadati</taxon>
        <taxon>Bacteroidota</taxon>
        <taxon>Chitinophagia</taxon>
        <taxon>Chitinophagales</taxon>
        <taxon>Chitinophagaceae</taxon>
        <taxon>Flaviaestuariibacter</taxon>
    </lineage>
</organism>
<protein>
    <recommendedName>
        <fullName evidence="3">Thioredoxin domain-containing protein</fullName>
    </recommendedName>
</protein>
<dbReference type="Proteomes" id="UP000295164">
    <property type="component" value="Unassembled WGS sequence"/>
</dbReference>
<name>A0A4R4E3X0_9BACT</name>
<dbReference type="OrthoDB" id="662072at2"/>
<keyword evidence="1" id="KW-0676">Redox-active center</keyword>
<dbReference type="SUPFAM" id="SSF52833">
    <property type="entry name" value="Thioredoxin-like"/>
    <property type="match status" value="1"/>
</dbReference>
<dbReference type="InterPro" id="IPR017937">
    <property type="entry name" value="Thioredoxin_CS"/>
</dbReference>
<evidence type="ECO:0000256" key="2">
    <source>
        <dbReference type="SAM" id="SignalP"/>
    </source>
</evidence>
<dbReference type="EMBL" id="SKFH01000003">
    <property type="protein sequence ID" value="TCZ74129.1"/>
    <property type="molecule type" value="Genomic_DNA"/>
</dbReference>
<dbReference type="InterPro" id="IPR036249">
    <property type="entry name" value="Thioredoxin-like_sf"/>
</dbReference>
<feature type="domain" description="Thioredoxin" evidence="3">
    <location>
        <begin position="26"/>
        <end position="170"/>
    </location>
</feature>
<evidence type="ECO:0000256" key="1">
    <source>
        <dbReference type="ARBA" id="ARBA00023284"/>
    </source>
</evidence>